<dbReference type="EMBL" id="CP101118">
    <property type="protein sequence ID" value="WZF88307.1"/>
    <property type="molecule type" value="Genomic_DNA"/>
</dbReference>
<keyword evidence="5" id="KW-1185">Reference proteome</keyword>
<name>A0ABZ2W0T9_9GAMM</name>
<gene>
    <name evidence="4" type="ORF">NLK58_18665</name>
</gene>
<dbReference type="PANTHER" id="PTHR16943:SF8">
    <property type="entry name" value="2-METHYLCITRATE DEHYDRATASE"/>
    <property type="match status" value="1"/>
</dbReference>
<dbReference type="InterPro" id="IPR005656">
    <property type="entry name" value="MmgE_PrpD"/>
</dbReference>
<organism evidence="4 5">
    <name type="scientific">Marinobacter metalliresistant</name>
    <dbReference type="NCBI Taxonomy" id="2961995"/>
    <lineage>
        <taxon>Bacteria</taxon>
        <taxon>Pseudomonadati</taxon>
        <taxon>Pseudomonadota</taxon>
        <taxon>Gammaproteobacteria</taxon>
        <taxon>Pseudomonadales</taxon>
        <taxon>Marinobacteraceae</taxon>
        <taxon>Marinobacter</taxon>
    </lineage>
</organism>
<dbReference type="InterPro" id="IPR036148">
    <property type="entry name" value="MmgE/PrpD_sf"/>
</dbReference>
<dbReference type="Proteomes" id="UP001475781">
    <property type="component" value="Chromosome"/>
</dbReference>
<protein>
    <submittedName>
        <fullName evidence="4">MmgE/PrpD family protein</fullName>
    </submittedName>
</protein>
<dbReference type="InterPro" id="IPR045337">
    <property type="entry name" value="MmgE_PrpD_C"/>
</dbReference>
<proteinExistence type="inferred from homology"/>
<accession>A0ABZ2W0T9</accession>
<comment type="similarity">
    <text evidence="1">Belongs to the PrpD family.</text>
</comment>
<evidence type="ECO:0000256" key="1">
    <source>
        <dbReference type="ARBA" id="ARBA00006174"/>
    </source>
</evidence>
<dbReference type="PANTHER" id="PTHR16943">
    <property type="entry name" value="2-METHYLCITRATE DEHYDRATASE-RELATED"/>
    <property type="match status" value="1"/>
</dbReference>
<dbReference type="Pfam" id="PF03972">
    <property type="entry name" value="MmgE_PrpD_N"/>
    <property type="match status" value="1"/>
</dbReference>
<dbReference type="SUPFAM" id="SSF103378">
    <property type="entry name" value="2-methylcitrate dehydratase PrpD"/>
    <property type="match status" value="1"/>
</dbReference>
<dbReference type="Gene3D" id="1.10.4100.10">
    <property type="entry name" value="2-methylcitrate dehydratase PrpD"/>
    <property type="match status" value="1"/>
</dbReference>
<evidence type="ECO:0000259" key="3">
    <source>
        <dbReference type="Pfam" id="PF19305"/>
    </source>
</evidence>
<dbReference type="InterPro" id="IPR042188">
    <property type="entry name" value="MmgE/PrpD_sf_2"/>
</dbReference>
<feature type="domain" description="MmgE/PrpD N-terminal" evidence="2">
    <location>
        <begin position="10"/>
        <end position="234"/>
    </location>
</feature>
<dbReference type="InterPro" id="IPR042183">
    <property type="entry name" value="MmgE/PrpD_sf_1"/>
</dbReference>
<dbReference type="RefSeq" id="WP_341581446.1">
    <property type="nucleotide sequence ID" value="NZ_CP101118.1"/>
</dbReference>
<dbReference type="Pfam" id="PF19305">
    <property type="entry name" value="MmgE_PrpD_C"/>
    <property type="match status" value="1"/>
</dbReference>
<evidence type="ECO:0000313" key="5">
    <source>
        <dbReference type="Proteomes" id="UP001475781"/>
    </source>
</evidence>
<dbReference type="Gene3D" id="3.30.1330.120">
    <property type="entry name" value="2-methylcitrate dehydratase PrpD"/>
    <property type="match status" value="1"/>
</dbReference>
<evidence type="ECO:0000259" key="2">
    <source>
        <dbReference type="Pfam" id="PF03972"/>
    </source>
</evidence>
<feature type="domain" description="MmgE/PrpD C-terminal" evidence="3">
    <location>
        <begin position="251"/>
        <end position="407"/>
    </location>
</feature>
<dbReference type="InterPro" id="IPR045336">
    <property type="entry name" value="MmgE_PrpD_N"/>
</dbReference>
<reference evidence="4 5" key="1">
    <citation type="submission" date="2022-07" db="EMBL/GenBank/DDBJ databases">
        <title>A copper resistant bacterium isolated from sediment samples of deep sea hydrothermal areas.</title>
        <authorList>
            <person name="Zeng X."/>
        </authorList>
    </citation>
    <scope>NUCLEOTIDE SEQUENCE [LARGE SCALE GENOMIC DNA]</scope>
    <source>
        <strain evidence="5">CuT 6</strain>
    </source>
</reference>
<sequence length="448" mass="48489">MPNLSVPKKILELDATALPTEVYDLARTCLLDLLGVAAAATSTPLARIALEFVSNQYPGRQPLLFAEGQASSAGAALYGGWLIDALDAHDGHVLTKGHAGVAILPALLSLPETQDLSGRRFLGELAIGYEIAIRAGISLHGSACDYHTSGAWNCLGVAAVAARVMGVTPRQLAEALGAAEFYGPRSQMMRCIDHPTMLKDGSGWGAMTGISAALLARSGFTGAPALLLEEADLWRDLGTHWHFLNTYFKRYPVCYWAQPSVEAALSLRASIPDMEQVEEIRVTSFHQAIRLHTSRPQSTEEAQYSLPWAVACALHRGTVNQQSVTNDLDHPEVLRLIGKVQLSESAEFTACFPANRYATVAIRLNDGRELVSDRFEARGTPGNPIAQSELVTKFYELAEPALGPKANCLEWAVHELSDQPVTELLAQLTQSHPHQNQQENSLNHATAT</sequence>
<evidence type="ECO:0000313" key="4">
    <source>
        <dbReference type="EMBL" id="WZF88307.1"/>
    </source>
</evidence>